<keyword evidence="4" id="KW-1185">Reference proteome</keyword>
<evidence type="ECO:0000313" key="4">
    <source>
        <dbReference type="Proteomes" id="UP000716291"/>
    </source>
</evidence>
<feature type="region of interest" description="Disordered" evidence="2">
    <location>
        <begin position="40"/>
        <end position="81"/>
    </location>
</feature>
<gene>
    <name evidence="3" type="ORF">G6F64_014366</name>
</gene>
<sequence>MPTVKQLQAELAAAKAEITRLKQQNASLLERLAHASNAVASKKPASTLVSSSPVSPPLTSPSLASETSSQPKSPQKRPPPSDLVKWLLLAPSLFARPTMATSSYTCLYAAAFL</sequence>
<feature type="coiled-coil region" evidence="1">
    <location>
        <begin position="4"/>
        <end position="38"/>
    </location>
</feature>
<comment type="caution">
    <text evidence="3">The sequence shown here is derived from an EMBL/GenBank/DDBJ whole genome shotgun (WGS) entry which is preliminary data.</text>
</comment>
<dbReference type="EMBL" id="JAANQT010008141">
    <property type="protein sequence ID" value="KAG1283302.1"/>
    <property type="molecule type" value="Genomic_DNA"/>
</dbReference>
<evidence type="ECO:0000313" key="3">
    <source>
        <dbReference type="EMBL" id="KAG1283302.1"/>
    </source>
</evidence>
<name>A0A9P6WTJ1_RHIOR</name>
<accession>A0A9P6WTJ1</accession>
<proteinExistence type="predicted"/>
<evidence type="ECO:0000256" key="1">
    <source>
        <dbReference type="SAM" id="Coils"/>
    </source>
</evidence>
<evidence type="ECO:0000256" key="2">
    <source>
        <dbReference type="SAM" id="MobiDB-lite"/>
    </source>
</evidence>
<feature type="compositionally biased region" description="Low complexity" evidence="2">
    <location>
        <begin position="60"/>
        <end position="73"/>
    </location>
</feature>
<keyword evidence="1" id="KW-0175">Coiled coil</keyword>
<feature type="compositionally biased region" description="Low complexity" evidence="2">
    <location>
        <begin position="44"/>
        <end position="53"/>
    </location>
</feature>
<organism evidence="3 4">
    <name type="scientific">Rhizopus oryzae</name>
    <name type="common">Mucormycosis agent</name>
    <name type="synonym">Rhizopus arrhizus var. delemar</name>
    <dbReference type="NCBI Taxonomy" id="64495"/>
    <lineage>
        <taxon>Eukaryota</taxon>
        <taxon>Fungi</taxon>
        <taxon>Fungi incertae sedis</taxon>
        <taxon>Mucoromycota</taxon>
        <taxon>Mucoromycotina</taxon>
        <taxon>Mucoromycetes</taxon>
        <taxon>Mucorales</taxon>
        <taxon>Mucorineae</taxon>
        <taxon>Rhizopodaceae</taxon>
        <taxon>Rhizopus</taxon>
    </lineage>
</organism>
<dbReference type="Proteomes" id="UP000716291">
    <property type="component" value="Unassembled WGS sequence"/>
</dbReference>
<protein>
    <submittedName>
        <fullName evidence="3">Uncharacterized protein</fullName>
    </submittedName>
</protein>
<reference evidence="3" key="1">
    <citation type="journal article" date="2020" name="Microb. Genom.">
        <title>Genetic diversity of clinical and environmental Mucorales isolates obtained from an investigation of mucormycosis cases among solid organ transplant recipients.</title>
        <authorList>
            <person name="Nguyen M.H."/>
            <person name="Kaul D."/>
            <person name="Muto C."/>
            <person name="Cheng S.J."/>
            <person name="Richter R.A."/>
            <person name="Bruno V.M."/>
            <person name="Liu G."/>
            <person name="Beyhan S."/>
            <person name="Sundermann A.J."/>
            <person name="Mounaud S."/>
            <person name="Pasculle A.W."/>
            <person name="Nierman W.C."/>
            <person name="Driscoll E."/>
            <person name="Cumbie R."/>
            <person name="Clancy C.J."/>
            <person name="Dupont C.L."/>
        </authorList>
    </citation>
    <scope>NUCLEOTIDE SEQUENCE</scope>
    <source>
        <strain evidence="3">GL11</strain>
    </source>
</reference>
<dbReference type="AlphaFoldDB" id="A0A9P6WTJ1"/>